<evidence type="ECO:0000313" key="3">
    <source>
        <dbReference type="Proteomes" id="UP000077315"/>
    </source>
</evidence>
<sequence length="610" mass="70874">MLASDLPCEILINIANLVSFKDKSPCSLTCKAWQAPFQEAMLNEIVIYDQKQLEEICDEFITNDIVYQKNGQYMRYLYLYGEFQASDEQLHILQQHFRNIKYLYVKQARISNFNFGATANWRLWDALVELQIVLDDVRIENAERKFLDIMSCLPRLKRLELIRHTWLPVRLRFTLEDFETLHEHLPQLKNLSLSTDLTVLSAVDMIHITDVSPAKGLVFFDIDSKTTDFRWLSYFARKYPALHTLRWATCNNEITLDEHQDEAVALFKAIPTGFQNLRIASIRSEECPKGEHLIFWRSFCPSNIPIKHLTCRPYLSKNTPEVFEEIIKTCMRSFSKTLESLSIKCRFIFNTPFTITNSFNHCPRLVYLRIGYCNTSIELDVLLELCASLTNLRLSRGRLLVSSTASKNVSMCKLRVVEIHRSTVSAETLDYISSRCKKLDDIQLKNTKVIGSIFQNTRSLFIDMSGTRFERFCFENVWFSTLEDDENGSSNLNLIVISHPTIDQQTTDTLNTIPSEKVSPKNTIEYTWLYSSYKKDNNNSWSSVNWRLSKGQANWARKYFRNFELKRTLAGTKYSFDSTVEITGENWKEHLFNGFTTLKCGYIANLDVAA</sequence>
<name>A0A167MAZ9_PHYB8</name>
<dbReference type="GeneID" id="28992574"/>
<dbReference type="SUPFAM" id="SSF81383">
    <property type="entry name" value="F-box domain"/>
    <property type="match status" value="1"/>
</dbReference>
<dbReference type="EMBL" id="KV440983">
    <property type="protein sequence ID" value="OAD72324.1"/>
    <property type="molecule type" value="Genomic_DNA"/>
</dbReference>
<dbReference type="Pfam" id="PF00646">
    <property type="entry name" value="F-box"/>
    <property type="match status" value="1"/>
</dbReference>
<dbReference type="SUPFAM" id="SSF52047">
    <property type="entry name" value="RNI-like"/>
    <property type="match status" value="1"/>
</dbReference>
<evidence type="ECO:0000259" key="1">
    <source>
        <dbReference type="Pfam" id="PF00646"/>
    </source>
</evidence>
<gene>
    <name evidence="2" type="ORF">PHYBLDRAFT_146524</name>
</gene>
<dbReference type="Proteomes" id="UP000077315">
    <property type="component" value="Unassembled WGS sequence"/>
</dbReference>
<proteinExistence type="predicted"/>
<dbReference type="OrthoDB" id="2242133at2759"/>
<keyword evidence="3" id="KW-1185">Reference proteome</keyword>
<dbReference type="InParanoid" id="A0A167MAZ9"/>
<dbReference type="PANTHER" id="PTHR38926:SF72">
    <property type="entry name" value="IM:7136021-RELATED"/>
    <property type="match status" value="1"/>
</dbReference>
<reference evidence="3" key="1">
    <citation type="submission" date="2015-06" db="EMBL/GenBank/DDBJ databases">
        <title>Expansion of signal transduction pathways in fungi by whole-genome duplication.</title>
        <authorList>
            <consortium name="DOE Joint Genome Institute"/>
            <person name="Corrochano L.M."/>
            <person name="Kuo A."/>
            <person name="Marcet-Houben M."/>
            <person name="Polaino S."/>
            <person name="Salamov A."/>
            <person name="Villalobos J.M."/>
            <person name="Alvarez M.I."/>
            <person name="Avalos J."/>
            <person name="Benito E.P."/>
            <person name="Benoit I."/>
            <person name="Burger G."/>
            <person name="Camino L.P."/>
            <person name="Canovas D."/>
            <person name="Cerda-Olmedo E."/>
            <person name="Cheng J.-F."/>
            <person name="Dominguez A."/>
            <person name="Elias M."/>
            <person name="Eslava A.P."/>
            <person name="Glaser F."/>
            <person name="Grimwood J."/>
            <person name="Gutierrez G."/>
            <person name="Heitman J."/>
            <person name="Henrissat B."/>
            <person name="Iturriaga E.A."/>
            <person name="Lang B.F."/>
            <person name="Lavin J.L."/>
            <person name="Lee S."/>
            <person name="Li W."/>
            <person name="Lindquist E."/>
            <person name="Lopez-Garcia S."/>
            <person name="Luque E.M."/>
            <person name="Marcos A.T."/>
            <person name="Martin J."/>
            <person name="McCluskey K."/>
            <person name="Medina H.R."/>
            <person name="Miralles-Duran A."/>
            <person name="Miyazaki A."/>
            <person name="Munoz-Torres E."/>
            <person name="Oguiza J.A."/>
            <person name="Ohm R."/>
            <person name="Olmedo M."/>
            <person name="Orejas M."/>
            <person name="Ortiz-Castellanos L."/>
            <person name="Pisabarro A.G."/>
            <person name="Rodriguez-Romero J."/>
            <person name="Ruiz-Herrera J."/>
            <person name="Ruiz-Vazquez R."/>
            <person name="Sanz C."/>
            <person name="Schackwitz W."/>
            <person name="Schmutz J."/>
            <person name="Shahriari M."/>
            <person name="Shelest E."/>
            <person name="Silva-Franco F."/>
            <person name="Soanes D."/>
            <person name="Syed K."/>
            <person name="Tagua V.G."/>
            <person name="Talbot N.J."/>
            <person name="Thon M."/>
            <person name="De vries R.P."/>
            <person name="Wiebenga A."/>
            <person name="Yadav J.S."/>
            <person name="Braun E.L."/>
            <person name="Baker S."/>
            <person name="Garre V."/>
            <person name="Horwitz B."/>
            <person name="Torres-Martinez S."/>
            <person name="Idnurm A."/>
            <person name="Herrera-Estrella A."/>
            <person name="Gabaldon T."/>
            <person name="Grigoriev I.V."/>
        </authorList>
    </citation>
    <scope>NUCLEOTIDE SEQUENCE [LARGE SCALE GENOMIC DNA]</scope>
    <source>
        <strain evidence="3">NRRL 1555(-)</strain>
    </source>
</reference>
<accession>A0A167MAZ9</accession>
<evidence type="ECO:0000313" key="2">
    <source>
        <dbReference type="EMBL" id="OAD72324.1"/>
    </source>
</evidence>
<dbReference type="InterPro" id="IPR036047">
    <property type="entry name" value="F-box-like_dom_sf"/>
</dbReference>
<dbReference type="InterPro" id="IPR001810">
    <property type="entry name" value="F-box_dom"/>
</dbReference>
<feature type="domain" description="F-box" evidence="1">
    <location>
        <begin position="4"/>
        <end position="34"/>
    </location>
</feature>
<dbReference type="InterPro" id="IPR032675">
    <property type="entry name" value="LRR_dom_sf"/>
</dbReference>
<dbReference type="VEuPathDB" id="FungiDB:PHYBLDRAFT_146524"/>
<dbReference type="Gene3D" id="3.80.10.10">
    <property type="entry name" value="Ribonuclease Inhibitor"/>
    <property type="match status" value="1"/>
</dbReference>
<dbReference type="AlphaFoldDB" id="A0A167MAZ9"/>
<organism evidence="2 3">
    <name type="scientific">Phycomyces blakesleeanus (strain ATCC 8743b / DSM 1359 / FGSC 10004 / NBRC 33097 / NRRL 1555)</name>
    <dbReference type="NCBI Taxonomy" id="763407"/>
    <lineage>
        <taxon>Eukaryota</taxon>
        <taxon>Fungi</taxon>
        <taxon>Fungi incertae sedis</taxon>
        <taxon>Mucoromycota</taxon>
        <taxon>Mucoromycotina</taxon>
        <taxon>Mucoromycetes</taxon>
        <taxon>Mucorales</taxon>
        <taxon>Phycomycetaceae</taxon>
        <taxon>Phycomyces</taxon>
    </lineage>
</organism>
<protein>
    <recommendedName>
        <fullName evidence="1">F-box domain-containing protein</fullName>
    </recommendedName>
</protein>
<dbReference type="RefSeq" id="XP_018290364.1">
    <property type="nucleotide sequence ID" value="XM_018431668.1"/>
</dbReference>
<dbReference type="PANTHER" id="PTHR38926">
    <property type="entry name" value="F-BOX DOMAIN CONTAINING PROTEIN, EXPRESSED"/>
    <property type="match status" value="1"/>
</dbReference>